<evidence type="ECO:0000259" key="3">
    <source>
        <dbReference type="PROSITE" id="PS50009"/>
    </source>
</evidence>
<dbReference type="SMART" id="SM00147">
    <property type="entry name" value="RasGEF"/>
    <property type="match status" value="1"/>
</dbReference>
<dbReference type="Pfam" id="PF00618">
    <property type="entry name" value="RasGEF_N"/>
    <property type="match status" value="1"/>
</dbReference>
<dbReference type="PROSITE" id="PS50212">
    <property type="entry name" value="RASGEF_NTER"/>
    <property type="match status" value="1"/>
</dbReference>
<dbReference type="Gene3D" id="1.10.840.10">
    <property type="entry name" value="Ras guanine-nucleotide exchange factors catalytic domain"/>
    <property type="match status" value="1"/>
</dbReference>
<dbReference type="PANTHER" id="PTHR23113">
    <property type="entry name" value="GUANINE NUCLEOTIDE EXCHANGE FACTOR"/>
    <property type="match status" value="1"/>
</dbReference>
<gene>
    <name evidence="5" type="ORF">EIN_226940</name>
</gene>
<name>A0A0A1U2J7_ENTIV</name>
<feature type="non-terminal residue" evidence="5">
    <location>
        <position position="1"/>
    </location>
</feature>
<dbReference type="Pfam" id="PF00617">
    <property type="entry name" value="RasGEF"/>
    <property type="match status" value="1"/>
</dbReference>
<dbReference type="OrthoDB" id="546434at2759"/>
<feature type="domain" description="Ras-GEF" evidence="3">
    <location>
        <begin position="169"/>
        <end position="402"/>
    </location>
</feature>
<proteinExistence type="predicted"/>
<sequence length="435" mass="50676">ITYTTESGCDFKIIQMATLEKCVQVMMSKDFNDNYFQECFVLAYRLVTTPDKLLELLGVLFDPNVPEGMQFAQFVKEILSPLRLKIMNFIRIWMKNAWKDFEAKDELIDKLQQFLDRFNRFNAKLGAAMTRQLEHRIAHVDTTNEPSGDLTDPVVLESNSKFVNVLQFHPAEFARQITLLQSEMFKQIPYFEFLGNGWMKKDKETLTPNIMRLVRSTQKLFHFVQTSILIDNDPIKRVIFLHFFIHAADEMRKIKNFEGMKAVVSAIQSSPIFRLKDTWDCLTNDDIQVEKGLESLCDQEKNFSKLREAMKVATPPSIPFLGSTMGDLVFTDDGNKKGDEAKSLINWFKVRGIGNLIKEIMVKQSSFYNFKKLDEFVKYYDKPPILDDQDQLFELSLSYEQKRPETLTSDIEKKISKLRKEGHAAIKKYVKFYSK</sequence>
<dbReference type="Proteomes" id="UP000014680">
    <property type="component" value="Unassembled WGS sequence"/>
</dbReference>
<evidence type="ECO:0000256" key="1">
    <source>
        <dbReference type="ARBA" id="ARBA00022658"/>
    </source>
</evidence>
<keyword evidence="1 2" id="KW-0344">Guanine-nucleotide releasing factor</keyword>
<dbReference type="GO" id="GO:0005085">
    <property type="term" value="F:guanyl-nucleotide exchange factor activity"/>
    <property type="evidence" value="ECO:0007669"/>
    <property type="project" value="UniProtKB-KW"/>
</dbReference>
<dbReference type="SMART" id="SM00229">
    <property type="entry name" value="RasGEFN"/>
    <property type="match status" value="1"/>
</dbReference>
<dbReference type="InterPro" id="IPR036964">
    <property type="entry name" value="RASGEF_cat_dom_sf"/>
</dbReference>
<evidence type="ECO:0000313" key="5">
    <source>
        <dbReference type="EMBL" id="ELP88301.1"/>
    </source>
</evidence>
<dbReference type="VEuPathDB" id="AmoebaDB:EIN_226940"/>
<feature type="domain" description="N-terminal Ras-GEF" evidence="4">
    <location>
        <begin position="10"/>
        <end position="138"/>
    </location>
</feature>
<dbReference type="InterPro" id="IPR023578">
    <property type="entry name" value="Ras_GEF_dom_sf"/>
</dbReference>
<accession>A0A0A1U2J7</accession>
<protein>
    <submittedName>
        <fullName evidence="5">Guanine nucleotide exchange factor, putative</fullName>
    </submittedName>
</protein>
<dbReference type="AlphaFoldDB" id="A0A0A1U2J7"/>
<dbReference type="KEGG" id="eiv:EIN_226940"/>
<dbReference type="Gene3D" id="1.20.870.10">
    <property type="entry name" value="Son of sevenless (SoS) protein Chain: S domain 1"/>
    <property type="match status" value="1"/>
</dbReference>
<dbReference type="InterPro" id="IPR000651">
    <property type="entry name" value="Ras-like_Gua-exchang_fac_N"/>
</dbReference>
<dbReference type="OMA" id="ETHNIRS"/>
<dbReference type="CDD" id="cd06224">
    <property type="entry name" value="REM"/>
    <property type="match status" value="1"/>
</dbReference>
<dbReference type="GeneID" id="14887026"/>
<dbReference type="InterPro" id="IPR001895">
    <property type="entry name" value="RASGEF_cat_dom"/>
</dbReference>
<keyword evidence="6" id="KW-1185">Reference proteome</keyword>
<dbReference type="GO" id="GO:0005886">
    <property type="term" value="C:plasma membrane"/>
    <property type="evidence" value="ECO:0007669"/>
    <property type="project" value="TreeGrafter"/>
</dbReference>
<organism evidence="5 6">
    <name type="scientific">Entamoeba invadens IP1</name>
    <dbReference type="NCBI Taxonomy" id="370355"/>
    <lineage>
        <taxon>Eukaryota</taxon>
        <taxon>Amoebozoa</taxon>
        <taxon>Evosea</taxon>
        <taxon>Archamoebae</taxon>
        <taxon>Mastigamoebida</taxon>
        <taxon>Entamoebidae</taxon>
        <taxon>Entamoeba</taxon>
    </lineage>
</organism>
<dbReference type="PANTHER" id="PTHR23113:SF370">
    <property type="entry name" value="RAS GUANINE NUCLEOTIDE EXCHANGE FACTOR P"/>
    <property type="match status" value="1"/>
</dbReference>
<dbReference type="RefSeq" id="XP_004255072.1">
    <property type="nucleotide sequence ID" value="XM_004255024.1"/>
</dbReference>
<dbReference type="InterPro" id="IPR008937">
    <property type="entry name" value="Ras-like_GEF"/>
</dbReference>
<evidence type="ECO:0000259" key="4">
    <source>
        <dbReference type="PROSITE" id="PS50212"/>
    </source>
</evidence>
<dbReference type="SUPFAM" id="SSF48366">
    <property type="entry name" value="Ras GEF"/>
    <property type="match status" value="1"/>
</dbReference>
<dbReference type="CDD" id="cd00155">
    <property type="entry name" value="RasGEF"/>
    <property type="match status" value="1"/>
</dbReference>
<dbReference type="GO" id="GO:0007265">
    <property type="term" value="P:Ras protein signal transduction"/>
    <property type="evidence" value="ECO:0007669"/>
    <property type="project" value="TreeGrafter"/>
</dbReference>
<dbReference type="PROSITE" id="PS50009">
    <property type="entry name" value="RASGEF_CAT"/>
    <property type="match status" value="1"/>
</dbReference>
<evidence type="ECO:0000256" key="2">
    <source>
        <dbReference type="PROSITE-ProRule" id="PRU00168"/>
    </source>
</evidence>
<evidence type="ECO:0000313" key="6">
    <source>
        <dbReference type="Proteomes" id="UP000014680"/>
    </source>
</evidence>
<reference evidence="5 6" key="1">
    <citation type="submission" date="2012-10" db="EMBL/GenBank/DDBJ databases">
        <authorList>
            <person name="Zafar N."/>
            <person name="Inman J."/>
            <person name="Hall N."/>
            <person name="Lorenzi H."/>
            <person name="Caler E."/>
        </authorList>
    </citation>
    <scope>NUCLEOTIDE SEQUENCE [LARGE SCALE GENOMIC DNA]</scope>
    <source>
        <strain evidence="5 6">IP1</strain>
    </source>
</reference>
<dbReference type="EMBL" id="KB206756">
    <property type="protein sequence ID" value="ELP88301.1"/>
    <property type="molecule type" value="Genomic_DNA"/>
</dbReference>